<dbReference type="CDD" id="cd14014">
    <property type="entry name" value="STKc_PknB_like"/>
    <property type="match status" value="1"/>
</dbReference>
<dbReference type="Gene3D" id="3.30.200.20">
    <property type="entry name" value="Phosphorylase Kinase, domain 1"/>
    <property type="match status" value="1"/>
</dbReference>
<evidence type="ECO:0000256" key="1">
    <source>
        <dbReference type="ARBA" id="ARBA00022679"/>
    </source>
</evidence>
<feature type="binding site" evidence="5">
    <location>
        <position position="37"/>
    </location>
    <ligand>
        <name>ATP</name>
        <dbReference type="ChEBI" id="CHEBI:30616"/>
    </ligand>
</feature>
<organism evidence="8 9">
    <name type="scientific">Paractinoplanes ovalisporus</name>
    <dbReference type="NCBI Taxonomy" id="2810368"/>
    <lineage>
        <taxon>Bacteria</taxon>
        <taxon>Bacillati</taxon>
        <taxon>Actinomycetota</taxon>
        <taxon>Actinomycetes</taxon>
        <taxon>Micromonosporales</taxon>
        <taxon>Micromonosporaceae</taxon>
        <taxon>Paractinoplanes</taxon>
    </lineage>
</organism>
<dbReference type="SMART" id="SM00220">
    <property type="entry name" value="S_TKc"/>
    <property type="match status" value="1"/>
</dbReference>
<feature type="compositionally biased region" description="Basic and acidic residues" evidence="6">
    <location>
        <begin position="434"/>
        <end position="444"/>
    </location>
</feature>
<feature type="compositionally biased region" description="Low complexity" evidence="6">
    <location>
        <begin position="410"/>
        <end position="423"/>
    </location>
</feature>
<dbReference type="PROSITE" id="PS00108">
    <property type="entry name" value="PROTEIN_KINASE_ST"/>
    <property type="match status" value="1"/>
</dbReference>
<dbReference type="InterPro" id="IPR000719">
    <property type="entry name" value="Prot_kinase_dom"/>
</dbReference>
<dbReference type="InterPro" id="IPR017441">
    <property type="entry name" value="Protein_kinase_ATP_BS"/>
</dbReference>
<evidence type="ECO:0000256" key="4">
    <source>
        <dbReference type="ARBA" id="ARBA00022840"/>
    </source>
</evidence>
<sequence>MDPATIGRYEIERRLGSGGMGTVFLGRTPGGRPAAVKVINPGYLDQPEALDRFRREAETLRTVRNAYVAALIDCELDEPPFWFATEYVPGPTLAAAIDTNGPAPATDCRTLMAALAEALADVHAHGICHRDVKPQNVILSPTGPRLIDFGIARGLAETGLTNSVLAVGTPGYTAPELFNGEPLSPAADVFALGATLAHAATARKPYGVGTLESIWMRSMREDIDLDGVDPQLAALIRWCVARDPDARPAPAQIVEWCRQWRQNGEVTVRVPTRPPEPTVEPTPARRSRRPLTVAAAALTLLLVFASGALASRRLFPPDSPPPSPPAAMPAPRTEDGRCIEKPPDDADGARLNAVPCADSPTQRWTFTREGALQFPGTTRCLDTRRQRGRRPGRPHPAVGVQLRRGPDLGPPAQRRALQRPLRQVPGNPSRRSARAADLHRHPVPDLEPAPSLTPRAVAG</sequence>
<protein>
    <submittedName>
        <fullName evidence="8">Protein kinase</fullName>
    </submittedName>
</protein>
<gene>
    <name evidence="8" type="ORF">JIG36_41615</name>
</gene>
<dbReference type="PROSITE" id="PS50231">
    <property type="entry name" value="RICIN_B_LECTIN"/>
    <property type="match status" value="1"/>
</dbReference>
<dbReference type="SUPFAM" id="SSF56112">
    <property type="entry name" value="Protein kinase-like (PK-like)"/>
    <property type="match status" value="1"/>
</dbReference>
<evidence type="ECO:0000313" key="8">
    <source>
        <dbReference type="EMBL" id="MBM2622021.1"/>
    </source>
</evidence>
<dbReference type="InterPro" id="IPR035992">
    <property type="entry name" value="Ricin_B-like_lectins"/>
</dbReference>
<feature type="region of interest" description="Disordered" evidence="6">
    <location>
        <begin position="314"/>
        <end position="356"/>
    </location>
</feature>
<dbReference type="PANTHER" id="PTHR43289:SF34">
    <property type="entry name" value="SERINE_THREONINE-PROTEIN KINASE YBDM-RELATED"/>
    <property type="match status" value="1"/>
</dbReference>
<dbReference type="PROSITE" id="PS50011">
    <property type="entry name" value="PROTEIN_KINASE_DOM"/>
    <property type="match status" value="1"/>
</dbReference>
<dbReference type="PROSITE" id="PS00107">
    <property type="entry name" value="PROTEIN_KINASE_ATP"/>
    <property type="match status" value="1"/>
</dbReference>
<dbReference type="GO" id="GO:0016301">
    <property type="term" value="F:kinase activity"/>
    <property type="evidence" value="ECO:0007669"/>
    <property type="project" value="UniProtKB-KW"/>
</dbReference>
<dbReference type="Gene3D" id="2.80.10.50">
    <property type="match status" value="1"/>
</dbReference>
<keyword evidence="1" id="KW-0808">Transferase</keyword>
<evidence type="ECO:0000256" key="5">
    <source>
        <dbReference type="PROSITE-ProRule" id="PRU10141"/>
    </source>
</evidence>
<feature type="compositionally biased region" description="Basic and acidic residues" evidence="6">
    <location>
        <begin position="332"/>
        <end position="348"/>
    </location>
</feature>
<keyword evidence="4 5" id="KW-0067">ATP-binding</keyword>
<dbReference type="InterPro" id="IPR011009">
    <property type="entry name" value="Kinase-like_dom_sf"/>
</dbReference>
<comment type="caution">
    <text evidence="8">The sequence shown here is derived from an EMBL/GenBank/DDBJ whole genome shotgun (WGS) entry which is preliminary data.</text>
</comment>
<evidence type="ECO:0000313" key="9">
    <source>
        <dbReference type="Proteomes" id="UP000632138"/>
    </source>
</evidence>
<evidence type="ECO:0000259" key="7">
    <source>
        <dbReference type="PROSITE" id="PS50011"/>
    </source>
</evidence>
<keyword evidence="9" id="KW-1185">Reference proteome</keyword>
<name>A0ABS2AQD8_9ACTN</name>
<reference evidence="8 9" key="1">
    <citation type="submission" date="2021-01" db="EMBL/GenBank/DDBJ databases">
        <title>Actinoplanes sp. nov. LDG1-06 isolated from lichen.</title>
        <authorList>
            <person name="Saeng-In P."/>
            <person name="Phongsopitanun W."/>
            <person name="Kanchanasin P."/>
            <person name="Yuki M."/>
            <person name="Kudo T."/>
            <person name="Ohkuma M."/>
            <person name="Tanasupawat S."/>
        </authorList>
    </citation>
    <scope>NUCLEOTIDE SEQUENCE [LARGE SCALE GENOMIC DNA]</scope>
    <source>
        <strain evidence="8 9">LDG1-06</strain>
    </source>
</reference>
<dbReference type="Proteomes" id="UP000632138">
    <property type="component" value="Unassembled WGS sequence"/>
</dbReference>
<dbReference type="SUPFAM" id="SSF50370">
    <property type="entry name" value="Ricin B-like lectins"/>
    <property type="match status" value="1"/>
</dbReference>
<dbReference type="InterPro" id="IPR008271">
    <property type="entry name" value="Ser/Thr_kinase_AS"/>
</dbReference>
<dbReference type="Gene3D" id="1.10.510.10">
    <property type="entry name" value="Transferase(Phosphotransferase) domain 1"/>
    <property type="match status" value="1"/>
</dbReference>
<proteinExistence type="predicted"/>
<feature type="domain" description="Protein kinase" evidence="7">
    <location>
        <begin position="9"/>
        <end position="261"/>
    </location>
</feature>
<dbReference type="Pfam" id="PF00069">
    <property type="entry name" value="Pkinase"/>
    <property type="match status" value="1"/>
</dbReference>
<evidence type="ECO:0000256" key="6">
    <source>
        <dbReference type="SAM" id="MobiDB-lite"/>
    </source>
</evidence>
<dbReference type="EMBL" id="JAENHP010000023">
    <property type="protein sequence ID" value="MBM2622021.1"/>
    <property type="molecule type" value="Genomic_DNA"/>
</dbReference>
<evidence type="ECO:0000256" key="3">
    <source>
        <dbReference type="ARBA" id="ARBA00022777"/>
    </source>
</evidence>
<keyword evidence="3 8" id="KW-0418">Kinase</keyword>
<keyword evidence="2 5" id="KW-0547">Nucleotide-binding</keyword>
<feature type="compositionally biased region" description="Pro residues" evidence="6">
    <location>
        <begin position="317"/>
        <end position="328"/>
    </location>
</feature>
<dbReference type="PANTHER" id="PTHR43289">
    <property type="entry name" value="MITOGEN-ACTIVATED PROTEIN KINASE KINASE KINASE 20-RELATED"/>
    <property type="match status" value="1"/>
</dbReference>
<accession>A0ABS2AQD8</accession>
<feature type="region of interest" description="Disordered" evidence="6">
    <location>
        <begin position="377"/>
        <end position="459"/>
    </location>
</feature>
<evidence type="ECO:0000256" key="2">
    <source>
        <dbReference type="ARBA" id="ARBA00022741"/>
    </source>
</evidence>